<dbReference type="EMBL" id="FOCW01000001">
    <property type="protein sequence ID" value="SEN21926.1"/>
    <property type="molecule type" value="Genomic_DNA"/>
</dbReference>
<evidence type="ECO:0000313" key="2">
    <source>
        <dbReference type="Proteomes" id="UP000199531"/>
    </source>
</evidence>
<evidence type="ECO:0000313" key="1">
    <source>
        <dbReference type="EMBL" id="SEN21926.1"/>
    </source>
</evidence>
<name>A0A1H8ERC7_9BURK</name>
<dbReference type="OrthoDB" id="8689649at2"/>
<organism evidence="1 2">
    <name type="scientific">Brachymonas denitrificans DSM 15123</name>
    <dbReference type="NCBI Taxonomy" id="1121117"/>
    <lineage>
        <taxon>Bacteria</taxon>
        <taxon>Pseudomonadati</taxon>
        <taxon>Pseudomonadota</taxon>
        <taxon>Betaproteobacteria</taxon>
        <taxon>Burkholderiales</taxon>
        <taxon>Comamonadaceae</taxon>
        <taxon>Brachymonas</taxon>
    </lineage>
</organism>
<gene>
    <name evidence="1" type="ORF">SAMN02745977_00785</name>
</gene>
<protein>
    <submittedName>
        <fullName evidence="1">Uncharacterized protein</fullName>
    </submittedName>
</protein>
<sequence length="81" mass="8712">MNHSINQARAPIALGRYHIQACPLRMPSGGYAPRVSIASGSGCSRTDRIVTFAGEFACALEAASYAEQQGRDWVQGSTRLQ</sequence>
<proteinExistence type="predicted"/>
<dbReference type="RefSeq" id="WP_091814098.1">
    <property type="nucleotide sequence ID" value="NZ_FOCW01000001.1"/>
</dbReference>
<dbReference type="AlphaFoldDB" id="A0A1H8ERC7"/>
<reference evidence="1 2" key="1">
    <citation type="submission" date="2016-10" db="EMBL/GenBank/DDBJ databases">
        <authorList>
            <person name="de Groot N.N."/>
        </authorList>
    </citation>
    <scope>NUCLEOTIDE SEQUENCE [LARGE SCALE GENOMIC DNA]</scope>
    <source>
        <strain evidence="1 2">DSM 15123</strain>
    </source>
</reference>
<accession>A0A1H8ERC7</accession>
<keyword evidence="2" id="KW-1185">Reference proteome</keyword>
<dbReference type="Proteomes" id="UP000199531">
    <property type="component" value="Unassembled WGS sequence"/>
</dbReference>